<keyword evidence="4" id="KW-0255">Endonuclease</keyword>
<dbReference type="HAMAP" id="MF_00048">
    <property type="entry name" value="UPF0102"/>
    <property type="match status" value="1"/>
</dbReference>
<organism evidence="4 5">
    <name type="scientific">Novosphingobium mathurense</name>
    <dbReference type="NCBI Taxonomy" id="428990"/>
    <lineage>
        <taxon>Bacteria</taxon>
        <taxon>Pseudomonadati</taxon>
        <taxon>Pseudomonadota</taxon>
        <taxon>Alphaproteobacteria</taxon>
        <taxon>Sphingomonadales</taxon>
        <taxon>Sphingomonadaceae</taxon>
        <taxon>Novosphingobium</taxon>
    </lineage>
</organism>
<dbReference type="PANTHER" id="PTHR34039">
    <property type="entry name" value="UPF0102 PROTEIN YRAN"/>
    <property type="match status" value="1"/>
</dbReference>
<evidence type="ECO:0000313" key="5">
    <source>
        <dbReference type="Proteomes" id="UP000190989"/>
    </source>
</evidence>
<sequence>MRGPSNSSDRDPMNRRARAEQRGRLSETLAAWYLRLSGWRVLASRVRTPRGEVDLVVRRGRVLCFVEVKWRARAQDLDSAIDAHRLRRVAASAEALAPRFARVGDDIRIDVLLMAPRTWPRRIVNAWQPGR</sequence>
<dbReference type="EMBL" id="FVZE01000001">
    <property type="protein sequence ID" value="SLJ88110.1"/>
    <property type="molecule type" value="Genomic_DNA"/>
</dbReference>
<dbReference type="InterPro" id="IPR011856">
    <property type="entry name" value="tRNA_endonuc-like_dom_sf"/>
</dbReference>
<dbReference type="PANTHER" id="PTHR34039:SF1">
    <property type="entry name" value="UPF0102 PROTEIN YRAN"/>
    <property type="match status" value="1"/>
</dbReference>
<keyword evidence="4" id="KW-0378">Hydrolase</keyword>
<evidence type="ECO:0000256" key="2">
    <source>
        <dbReference type="HAMAP-Rule" id="MF_00048"/>
    </source>
</evidence>
<dbReference type="AlphaFoldDB" id="A0A1U6GXF6"/>
<dbReference type="STRING" id="428990.SAMN06295987_101753"/>
<gene>
    <name evidence="4" type="ORF">SAMN06295987_101753</name>
</gene>
<dbReference type="Gene3D" id="3.40.1350.10">
    <property type="match status" value="1"/>
</dbReference>
<accession>A0A1U6GXF6</accession>
<keyword evidence="4" id="KW-0540">Nuclease</keyword>
<proteinExistence type="inferred from homology"/>
<evidence type="ECO:0000256" key="1">
    <source>
        <dbReference type="ARBA" id="ARBA00006738"/>
    </source>
</evidence>
<reference evidence="5" key="1">
    <citation type="submission" date="2017-02" db="EMBL/GenBank/DDBJ databases">
        <authorList>
            <person name="Varghese N."/>
            <person name="Submissions S."/>
        </authorList>
    </citation>
    <scope>NUCLEOTIDE SEQUENCE [LARGE SCALE GENOMIC DNA]</scope>
    <source>
        <strain evidence="5">SM117</strain>
    </source>
</reference>
<dbReference type="InterPro" id="IPR011335">
    <property type="entry name" value="Restrct_endonuc-II-like"/>
</dbReference>
<dbReference type="Pfam" id="PF02021">
    <property type="entry name" value="UPF0102"/>
    <property type="match status" value="1"/>
</dbReference>
<feature type="compositionally biased region" description="Basic and acidic residues" evidence="3">
    <location>
        <begin position="8"/>
        <end position="22"/>
    </location>
</feature>
<dbReference type="SUPFAM" id="SSF52980">
    <property type="entry name" value="Restriction endonuclease-like"/>
    <property type="match status" value="1"/>
</dbReference>
<dbReference type="Proteomes" id="UP000190989">
    <property type="component" value="Unassembled WGS sequence"/>
</dbReference>
<protein>
    <recommendedName>
        <fullName evidence="2">UPF0102 protein SAMN06295987_101753</fullName>
    </recommendedName>
</protein>
<dbReference type="InterPro" id="IPR003509">
    <property type="entry name" value="UPF0102_YraN-like"/>
</dbReference>
<keyword evidence="5" id="KW-1185">Reference proteome</keyword>
<feature type="region of interest" description="Disordered" evidence="3">
    <location>
        <begin position="1"/>
        <end position="22"/>
    </location>
</feature>
<evidence type="ECO:0000313" key="4">
    <source>
        <dbReference type="EMBL" id="SLJ88110.1"/>
    </source>
</evidence>
<dbReference type="GO" id="GO:0003676">
    <property type="term" value="F:nucleic acid binding"/>
    <property type="evidence" value="ECO:0007669"/>
    <property type="project" value="InterPro"/>
</dbReference>
<evidence type="ECO:0000256" key="3">
    <source>
        <dbReference type="SAM" id="MobiDB-lite"/>
    </source>
</evidence>
<dbReference type="GO" id="GO:0004519">
    <property type="term" value="F:endonuclease activity"/>
    <property type="evidence" value="ECO:0007669"/>
    <property type="project" value="UniProtKB-KW"/>
</dbReference>
<comment type="similarity">
    <text evidence="1 2">Belongs to the UPF0102 family.</text>
</comment>
<name>A0A1U6GXF6_9SPHN</name>